<evidence type="ECO:0000256" key="2">
    <source>
        <dbReference type="ARBA" id="ARBA00007886"/>
    </source>
</evidence>
<dbReference type="Pfam" id="PF05504">
    <property type="entry name" value="Spore_GerAC"/>
    <property type="match status" value="1"/>
</dbReference>
<dbReference type="InterPro" id="IPR057336">
    <property type="entry name" value="GerAC_N"/>
</dbReference>
<keyword evidence="7" id="KW-0449">Lipoprotein</keyword>
<dbReference type="InterPro" id="IPR046953">
    <property type="entry name" value="Spore_GerAC-like_C"/>
</dbReference>
<dbReference type="GO" id="GO:0016020">
    <property type="term" value="C:membrane"/>
    <property type="evidence" value="ECO:0007669"/>
    <property type="project" value="UniProtKB-SubCell"/>
</dbReference>
<feature type="domain" description="Spore germination GerAC-like C-terminal" evidence="9">
    <location>
        <begin position="226"/>
        <end position="350"/>
    </location>
</feature>
<dbReference type="InterPro" id="IPR038501">
    <property type="entry name" value="Spore_GerAC_C_sf"/>
</dbReference>
<reference evidence="11 12" key="1">
    <citation type="submission" date="2019-07" db="EMBL/GenBank/DDBJ databases">
        <authorList>
            <person name="Kim J.K."/>
            <person name="Cheong H.-M."/>
            <person name="Choi Y."/>
            <person name="Hwang K.J."/>
            <person name="Lee S."/>
            <person name="Choi C."/>
        </authorList>
    </citation>
    <scope>NUCLEOTIDE SEQUENCE [LARGE SCALE GENOMIC DNA]</scope>
    <source>
        <strain evidence="11 12">KS 22</strain>
    </source>
</reference>
<keyword evidence="6" id="KW-0564">Palmitate</keyword>
<evidence type="ECO:0000256" key="5">
    <source>
        <dbReference type="ARBA" id="ARBA00023136"/>
    </source>
</evidence>
<keyword evidence="5" id="KW-0472">Membrane</keyword>
<evidence type="ECO:0000256" key="3">
    <source>
        <dbReference type="ARBA" id="ARBA00022544"/>
    </source>
</evidence>
<keyword evidence="12" id="KW-1185">Reference proteome</keyword>
<organism evidence="11 12">
    <name type="scientific">Cohnella cholangitidis</name>
    <dbReference type="NCBI Taxonomy" id="2598458"/>
    <lineage>
        <taxon>Bacteria</taxon>
        <taxon>Bacillati</taxon>
        <taxon>Bacillota</taxon>
        <taxon>Bacilli</taxon>
        <taxon>Bacillales</taxon>
        <taxon>Paenibacillaceae</taxon>
        <taxon>Cohnella</taxon>
    </lineage>
</organism>
<dbReference type="GO" id="GO:0009847">
    <property type="term" value="P:spore germination"/>
    <property type="evidence" value="ECO:0007669"/>
    <property type="project" value="InterPro"/>
</dbReference>
<dbReference type="NCBIfam" id="TIGR02887">
    <property type="entry name" value="spore_ger_x_C"/>
    <property type="match status" value="1"/>
</dbReference>
<dbReference type="PANTHER" id="PTHR35789">
    <property type="entry name" value="SPORE GERMINATION PROTEIN B3"/>
    <property type="match status" value="1"/>
</dbReference>
<dbReference type="RefSeq" id="WP_182300884.1">
    <property type="nucleotide sequence ID" value="NZ_CP041969.1"/>
</dbReference>
<evidence type="ECO:0000259" key="10">
    <source>
        <dbReference type="Pfam" id="PF25198"/>
    </source>
</evidence>
<dbReference type="PANTHER" id="PTHR35789:SF1">
    <property type="entry name" value="SPORE GERMINATION PROTEIN B3"/>
    <property type="match status" value="1"/>
</dbReference>
<evidence type="ECO:0000259" key="9">
    <source>
        <dbReference type="Pfam" id="PF05504"/>
    </source>
</evidence>
<name>A0A7G5C5Z6_9BACL</name>
<feature type="signal peptide" evidence="8">
    <location>
        <begin position="1"/>
        <end position="21"/>
    </location>
</feature>
<comment type="subcellular location">
    <subcellularLocation>
        <location evidence="1">Membrane</location>
        <topology evidence="1">Lipid-anchor</topology>
    </subcellularLocation>
</comment>
<accession>A0A7G5C5Z6</accession>
<evidence type="ECO:0000256" key="7">
    <source>
        <dbReference type="ARBA" id="ARBA00023288"/>
    </source>
</evidence>
<sequence length="386" mass="44245">MRRCLCAALLLCMCLMLSGCWDIKSLQDVNYYTGIGIDYANNKYQVYVQQLDFASVAKSEGGKSDKPSIVWVGHAEGDSLSEAIIEMYQTSQQTVFWGHLNSIVLSENLLKYGDLLGVFDSLIRYPEIRYTPWVYGTKKEIKELFTTKPFFNLSPINSILYSPETNYNQRPLIAPMRLSRFIRELREPGQTVLLPSLSVSEHTWDRDNKPDPKLEIDGIFAMHNLAYKHWISYKNTLGIRWLVDKALGSRIIIRQGNEVYAELKLEKPKSKIRVTDAGGEPVFNIEVRVAAAIIEMWKLKSKKEYEQLADQQIAEQIKATHQSGQNNGADLLDLEHVLYRKRFKQWNKLTSGGTIPLKPINLGEIKVSVRIDQSGMYKLKRKMAPY</sequence>
<evidence type="ECO:0000256" key="8">
    <source>
        <dbReference type="SAM" id="SignalP"/>
    </source>
</evidence>
<dbReference type="EMBL" id="CP041969">
    <property type="protein sequence ID" value="QMV44630.1"/>
    <property type="molecule type" value="Genomic_DNA"/>
</dbReference>
<evidence type="ECO:0000313" key="12">
    <source>
        <dbReference type="Proteomes" id="UP000515679"/>
    </source>
</evidence>
<evidence type="ECO:0000256" key="1">
    <source>
        <dbReference type="ARBA" id="ARBA00004635"/>
    </source>
</evidence>
<proteinExistence type="inferred from homology"/>
<protein>
    <submittedName>
        <fullName evidence="11">Ger(X)C family spore germination protein</fullName>
    </submittedName>
</protein>
<comment type="similarity">
    <text evidence="2">Belongs to the GerABKC lipoprotein family.</text>
</comment>
<keyword evidence="4 8" id="KW-0732">Signal</keyword>
<dbReference type="InterPro" id="IPR008844">
    <property type="entry name" value="Spore_GerAC-like"/>
</dbReference>
<feature type="chain" id="PRO_5038535965" evidence="8">
    <location>
        <begin position="22"/>
        <end position="386"/>
    </location>
</feature>
<dbReference type="PROSITE" id="PS51257">
    <property type="entry name" value="PROKAR_LIPOPROTEIN"/>
    <property type="match status" value="1"/>
</dbReference>
<evidence type="ECO:0000256" key="4">
    <source>
        <dbReference type="ARBA" id="ARBA00022729"/>
    </source>
</evidence>
<dbReference type="Gene3D" id="3.30.300.210">
    <property type="entry name" value="Nutrient germinant receptor protein C, domain 3"/>
    <property type="match status" value="1"/>
</dbReference>
<gene>
    <name evidence="11" type="ORF">FPL14_28250</name>
</gene>
<dbReference type="Pfam" id="PF25198">
    <property type="entry name" value="Spore_GerAC_N"/>
    <property type="match status" value="1"/>
</dbReference>
<evidence type="ECO:0000313" key="11">
    <source>
        <dbReference type="EMBL" id="QMV44630.1"/>
    </source>
</evidence>
<dbReference type="KEGG" id="cchl:FPL14_28250"/>
<dbReference type="AlphaFoldDB" id="A0A7G5C5Z6"/>
<evidence type="ECO:0000256" key="6">
    <source>
        <dbReference type="ARBA" id="ARBA00023139"/>
    </source>
</evidence>
<keyword evidence="3" id="KW-0309">Germination</keyword>
<feature type="domain" description="Spore germination protein N-terminal" evidence="10">
    <location>
        <begin position="22"/>
        <end position="198"/>
    </location>
</feature>
<dbReference type="Proteomes" id="UP000515679">
    <property type="component" value="Chromosome"/>
</dbReference>